<dbReference type="EMBL" id="KE346371">
    <property type="protein sequence ID" value="KJE96377.1"/>
    <property type="molecule type" value="Genomic_DNA"/>
</dbReference>
<sequence length="333" mass="34892">MATCRSCSALMLAAVSCMIAAITLGTGATFAAALRPPSGLYGIGANFNLVRIDPKTGNITTVGPAVPFLQSQQLAAVDPVSSIFYAVGQNATGQVVIGLDMNTGLVVSQTPLPFVSSMFIGVGQVFDFDPLTNRLIAMGREAGNSTHFILSINPITGVTSNVALIPSTTSTDLLGGSSGFDPSAGIQWVELDVSNNGTLETDLFAVNLTTGQIAHQIPDKYNVNSMAFDQGTNSMLCFTFDDASTTRQLMSLDSATGALKKIGTVKDYTYTNGDIVAFDSEKRILYGIFTKQSGAPATTLFLVGVHPETAAVVSSVQLCQDPASCLWAMVYLP</sequence>
<reference evidence="2" key="1">
    <citation type="submission" date="2011-02" db="EMBL/GenBank/DDBJ databases">
        <title>The Genome Sequence of Capsaspora owczarzaki ATCC 30864.</title>
        <authorList>
            <person name="Russ C."/>
            <person name="Cuomo C."/>
            <person name="Burger G."/>
            <person name="Gray M.W."/>
            <person name="Holland P.W.H."/>
            <person name="King N."/>
            <person name="Lang F.B.F."/>
            <person name="Roger A.J."/>
            <person name="Ruiz-Trillo I."/>
            <person name="Young S.K."/>
            <person name="Zeng Q."/>
            <person name="Gargeya S."/>
            <person name="Alvarado L."/>
            <person name="Berlin A."/>
            <person name="Chapman S.B."/>
            <person name="Chen Z."/>
            <person name="Freedman E."/>
            <person name="Gellesch M."/>
            <person name="Goldberg J."/>
            <person name="Griggs A."/>
            <person name="Gujja S."/>
            <person name="Heilman E."/>
            <person name="Heiman D."/>
            <person name="Howarth C."/>
            <person name="Mehta T."/>
            <person name="Neiman D."/>
            <person name="Pearson M."/>
            <person name="Roberts A."/>
            <person name="Saif S."/>
            <person name="Shea T."/>
            <person name="Shenoy N."/>
            <person name="Sisk P."/>
            <person name="Stolte C."/>
            <person name="Sykes S."/>
            <person name="White J."/>
            <person name="Yandava C."/>
            <person name="Haas B."/>
            <person name="Nusbaum C."/>
            <person name="Birren B."/>
        </authorList>
    </citation>
    <scope>NUCLEOTIDE SEQUENCE</scope>
    <source>
        <strain evidence="2">ATCC 30864</strain>
    </source>
</reference>
<proteinExistence type="predicted"/>
<organism evidence="1 2">
    <name type="scientific">Capsaspora owczarzaki (strain ATCC 30864)</name>
    <dbReference type="NCBI Taxonomy" id="595528"/>
    <lineage>
        <taxon>Eukaryota</taxon>
        <taxon>Filasterea</taxon>
        <taxon>Capsaspora</taxon>
    </lineage>
</organism>
<accession>A0A0D2VXJ0</accession>
<keyword evidence="2" id="KW-1185">Reference proteome</keyword>
<dbReference type="InParanoid" id="A0A0D2VXJ0"/>
<evidence type="ECO:0008006" key="3">
    <source>
        <dbReference type="Google" id="ProtNLM"/>
    </source>
</evidence>
<gene>
    <name evidence="1" type="ORF">CAOG_006712</name>
</gene>
<dbReference type="AlphaFoldDB" id="A0A0D2VXJ0"/>
<dbReference type="Proteomes" id="UP000008743">
    <property type="component" value="Unassembled WGS sequence"/>
</dbReference>
<dbReference type="PROSITE" id="PS51257">
    <property type="entry name" value="PROKAR_LIPOPROTEIN"/>
    <property type="match status" value="1"/>
</dbReference>
<evidence type="ECO:0000313" key="1">
    <source>
        <dbReference type="EMBL" id="KJE96377.1"/>
    </source>
</evidence>
<protein>
    <recommendedName>
        <fullName evidence="3">DUF4394 domain-containing protein</fullName>
    </recommendedName>
</protein>
<dbReference type="PhylomeDB" id="A0A0D2VXJ0"/>
<name>A0A0D2VXJ0_CAPO3</name>
<dbReference type="RefSeq" id="XP_004344333.1">
    <property type="nucleotide sequence ID" value="XM_004344283.1"/>
</dbReference>
<dbReference type="OMA" id="WSIKFAN"/>
<dbReference type="SUPFAM" id="SSF82171">
    <property type="entry name" value="DPP6 N-terminal domain-like"/>
    <property type="match status" value="1"/>
</dbReference>
<dbReference type="eggNOG" id="ENOG502S55F">
    <property type="taxonomic scope" value="Eukaryota"/>
</dbReference>
<evidence type="ECO:0000313" key="2">
    <source>
        <dbReference type="Proteomes" id="UP000008743"/>
    </source>
</evidence>